<dbReference type="PROSITE" id="PS00194">
    <property type="entry name" value="THIOREDOXIN_1"/>
    <property type="match status" value="1"/>
</dbReference>
<dbReference type="Proteomes" id="UP000503640">
    <property type="component" value="Unassembled WGS sequence"/>
</dbReference>
<dbReference type="CDD" id="cd02947">
    <property type="entry name" value="TRX_family"/>
    <property type="match status" value="1"/>
</dbReference>
<dbReference type="SUPFAM" id="SSF52833">
    <property type="entry name" value="Thioredoxin-like"/>
    <property type="match status" value="1"/>
</dbReference>
<dbReference type="GO" id="GO:0005737">
    <property type="term" value="C:cytoplasm"/>
    <property type="evidence" value="ECO:0007669"/>
    <property type="project" value="TreeGrafter"/>
</dbReference>
<keyword evidence="3" id="KW-0249">Electron transport</keyword>
<sequence length="109" mass="11901">MASNDVVTLEDGTFDQEVLKSDTPVLVDFWATWCGPCKAIAPAVEELAKEYKGKLKVAKLDIDHHQQVPQKYGIRSIPTLLVFKGGRVVDTIIGAVPKAKLVDAVKKVV</sequence>
<evidence type="ECO:0000256" key="2">
    <source>
        <dbReference type="ARBA" id="ARBA00022448"/>
    </source>
</evidence>
<evidence type="ECO:0000259" key="10">
    <source>
        <dbReference type="PROSITE" id="PS51352"/>
    </source>
</evidence>
<dbReference type="AlphaFoldDB" id="A0A7I9VNI5"/>
<comment type="caution">
    <text evidence="11">The sequence shown here is derived from an EMBL/GenBank/DDBJ whole genome shotgun (WGS) entry which is preliminary data.</text>
</comment>
<dbReference type="GO" id="GO:0015035">
    <property type="term" value="F:protein-disulfide reductase activity"/>
    <property type="evidence" value="ECO:0007669"/>
    <property type="project" value="UniProtKB-UniRule"/>
</dbReference>
<evidence type="ECO:0000256" key="9">
    <source>
        <dbReference type="PIRSR" id="PIRSR000077-4"/>
    </source>
</evidence>
<dbReference type="FunFam" id="3.40.30.10:FF:000001">
    <property type="entry name" value="Thioredoxin"/>
    <property type="match status" value="1"/>
</dbReference>
<dbReference type="InterPro" id="IPR036249">
    <property type="entry name" value="Thioredoxin-like_sf"/>
</dbReference>
<gene>
    <name evidence="11" type="ORF">AMYX_27160</name>
</gene>
<evidence type="ECO:0000256" key="6">
    <source>
        <dbReference type="NCBIfam" id="TIGR01068"/>
    </source>
</evidence>
<protein>
    <recommendedName>
        <fullName evidence="6 7">Thioredoxin</fullName>
    </recommendedName>
</protein>
<dbReference type="EMBL" id="BJTG01000006">
    <property type="protein sequence ID" value="GEJ57975.1"/>
    <property type="molecule type" value="Genomic_DNA"/>
</dbReference>
<accession>A0A7I9VNI5</accession>
<reference evidence="12" key="1">
    <citation type="journal article" date="2020" name="Appl. Environ. Microbiol.">
        <title>Diazotrophic Anaeromyxobacter Isolates from Soils.</title>
        <authorList>
            <person name="Masuda Y."/>
            <person name="Yamanaka H."/>
            <person name="Xu Z.X."/>
            <person name="Shiratori Y."/>
            <person name="Aono T."/>
            <person name="Amachi S."/>
            <person name="Senoo K."/>
            <person name="Itoh H."/>
        </authorList>
    </citation>
    <scope>NUCLEOTIDE SEQUENCE [LARGE SCALE GENOMIC DNA]</scope>
    <source>
        <strain evidence="12">R267</strain>
    </source>
</reference>
<evidence type="ECO:0000256" key="1">
    <source>
        <dbReference type="ARBA" id="ARBA00008987"/>
    </source>
</evidence>
<dbReference type="Gene3D" id="3.40.30.10">
    <property type="entry name" value="Glutaredoxin"/>
    <property type="match status" value="1"/>
</dbReference>
<dbReference type="InterPro" id="IPR005746">
    <property type="entry name" value="Thioredoxin"/>
</dbReference>
<evidence type="ECO:0000313" key="12">
    <source>
        <dbReference type="Proteomes" id="UP000503640"/>
    </source>
</evidence>
<keyword evidence="2" id="KW-0813">Transport</keyword>
<comment type="similarity">
    <text evidence="1 7">Belongs to the thioredoxin family.</text>
</comment>
<dbReference type="RefSeq" id="WP_176066076.1">
    <property type="nucleotide sequence ID" value="NZ_BJTG01000006.1"/>
</dbReference>
<evidence type="ECO:0000313" key="11">
    <source>
        <dbReference type="EMBL" id="GEJ57975.1"/>
    </source>
</evidence>
<feature type="site" description="Contributes to redox potential value" evidence="8">
    <location>
        <position position="36"/>
    </location>
</feature>
<feature type="site" description="Contributes to redox potential value" evidence="8">
    <location>
        <position position="35"/>
    </location>
</feature>
<keyword evidence="12" id="KW-1185">Reference proteome</keyword>
<keyword evidence="5 9" id="KW-0676">Redox-active center</keyword>
<evidence type="ECO:0000256" key="3">
    <source>
        <dbReference type="ARBA" id="ARBA00022982"/>
    </source>
</evidence>
<dbReference type="PANTHER" id="PTHR45663:SF11">
    <property type="entry name" value="GEO12009P1"/>
    <property type="match status" value="1"/>
</dbReference>
<dbReference type="PANTHER" id="PTHR45663">
    <property type="entry name" value="GEO12009P1"/>
    <property type="match status" value="1"/>
</dbReference>
<dbReference type="PROSITE" id="PS51352">
    <property type="entry name" value="THIOREDOXIN_2"/>
    <property type="match status" value="1"/>
</dbReference>
<dbReference type="NCBIfam" id="TIGR01068">
    <property type="entry name" value="thioredoxin"/>
    <property type="match status" value="1"/>
</dbReference>
<evidence type="ECO:0000256" key="8">
    <source>
        <dbReference type="PIRSR" id="PIRSR000077-1"/>
    </source>
</evidence>
<dbReference type="InterPro" id="IPR013766">
    <property type="entry name" value="Thioredoxin_domain"/>
</dbReference>
<dbReference type="InterPro" id="IPR017937">
    <property type="entry name" value="Thioredoxin_CS"/>
</dbReference>
<dbReference type="PIRSF" id="PIRSF000077">
    <property type="entry name" value="Thioredoxin"/>
    <property type="match status" value="1"/>
</dbReference>
<feature type="domain" description="Thioredoxin" evidence="10">
    <location>
        <begin position="1"/>
        <end position="109"/>
    </location>
</feature>
<name>A0A7I9VNI5_9BACT</name>
<feature type="active site" description="Nucleophile" evidence="8">
    <location>
        <position position="37"/>
    </location>
</feature>
<organism evidence="11 12">
    <name type="scientific">Anaeromyxobacter diazotrophicus</name>
    <dbReference type="NCBI Taxonomy" id="2590199"/>
    <lineage>
        <taxon>Bacteria</taxon>
        <taxon>Pseudomonadati</taxon>
        <taxon>Myxococcota</taxon>
        <taxon>Myxococcia</taxon>
        <taxon>Myxococcales</taxon>
        <taxon>Cystobacterineae</taxon>
        <taxon>Anaeromyxobacteraceae</taxon>
        <taxon>Anaeromyxobacter</taxon>
    </lineage>
</organism>
<feature type="site" description="Deprotonates C-terminal active site Cys" evidence="8">
    <location>
        <position position="28"/>
    </location>
</feature>
<proteinExistence type="inferred from homology"/>
<keyword evidence="4 9" id="KW-1015">Disulfide bond</keyword>
<evidence type="ECO:0000256" key="4">
    <source>
        <dbReference type="ARBA" id="ARBA00023157"/>
    </source>
</evidence>
<dbReference type="PRINTS" id="PR00421">
    <property type="entry name" value="THIOREDOXIN"/>
</dbReference>
<dbReference type="Pfam" id="PF00085">
    <property type="entry name" value="Thioredoxin"/>
    <property type="match status" value="1"/>
</dbReference>
<evidence type="ECO:0000256" key="5">
    <source>
        <dbReference type="ARBA" id="ARBA00023284"/>
    </source>
</evidence>
<feature type="active site" description="Nucleophile" evidence="8">
    <location>
        <position position="34"/>
    </location>
</feature>
<evidence type="ECO:0000256" key="7">
    <source>
        <dbReference type="PIRNR" id="PIRNR000077"/>
    </source>
</evidence>
<feature type="disulfide bond" description="Redox-active" evidence="9">
    <location>
        <begin position="34"/>
        <end position="37"/>
    </location>
</feature>